<keyword evidence="1" id="KW-0732">Signal</keyword>
<dbReference type="Pfam" id="PF03572">
    <property type="entry name" value="Peptidase_S41"/>
    <property type="match status" value="1"/>
</dbReference>
<evidence type="ECO:0000256" key="1">
    <source>
        <dbReference type="SAM" id="SignalP"/>
    </source>
</evidence>
<gene>
    <name evidence="3" type="ORF">ISN74_11555</name>
</gene>
<keyword evidence="4" id="KW-1185">Reference proteome</keyword>
<dbReference type="Proteomes" id="UP000663181">
    <property type="component" value="Chromosome"/>
</dbReference>
<organism evidence="3 4">
    <name type="scientific">Dyella caseinilytica</name>
    <dbReference type="NCBI Taxonomy" id="1849581"/>
    <lineage>
        <taxon>Bacteria</taxon>
        <taxon>Pseudomonadati</taxon>
        <taxon>Pseudomonadota</taxon>
        <taxon>Gammaproteobacteria</taxon>
        <taxon>Lysobacterales</taxon>
        <taxon>Rhodanobacteraceae</taxon>
        <taxon>Dyella</taxon>
    </lineage>
</organism>
<dbReference type="SMART" id="SM00245">
    <property type="entry name" value="TSPc"/>
    <property type="match status" value="1"/>
</dbReference>
<protein>
    <recommendedName>
        <fullName evidence="2">Tail specific protease domain-containing protein</fullName>
    </recommendedName>
</protein>
<dbReference type="InterPro" id="IPR005151">
    <property type="entry name" value="Tail-specific_protease"/>
</dbReference>
<sequence>MKMKVMLALLASLGLALAQAQTAPVSWIQSGAKTGYQVQGTGDPTTAQGAKASVTSSSAQSDMSGVVMAVSDAAPYRGKMVSLQADLSTRNADKGVTIFLAMYGPNGSLGFISSDRVPVLGDVTSAQRQIQIGVPSAATRLSYGVVLHGNGTVDAEHIRLIAAAPIVEVPPQLVLDKAITIVREYAFNTSKVDWATVEPQIRAMAANAKVSQDVYPAIRALLADLDDHHSYFQEPSLAELLSTQGGPQSPSVVELKPNGVGYISMPGYNGKDPQARESFADDMVQAITKLAPQVRCGWVVDLRSNTGGSMAPMLAGLGPLLGGDTLGSFRDAQGRLTAWQVGYGMKGNVPKGPDLSHASVAVLTGEHTASSGEVMAISLRGRANTRSFGAPTAGLTTSSVDFPLPDGSMIILATSIDLDRNGHVYGEKIAPDQPVDASDSKTDAVLNAAEAWLFQTNHCAH</sequence>
<feature type="domain" description="Tail specific protease" evidence="2">
    <location>
        <begin position="248"/>
        <end position="436"/>
    </location>
</feature>
<evidence type="ECO:0000313" key="4">
    <source>
        <dbReference type="Proteomes" id="UP000663181"/>
    </source>
</evidence>
<dbReference type="PANTHER" id="PTHR32060:SF30">
    <property type="entry name" value="CARBOXY-TERMINAL PROCESSING PROTEASE CTPA"/>
    <property type="match status" value="1"/>
</dbReference>
<dbReference type="Gene3D" id="3.90.226.10">
    <property type="entry name" value="2-enoyl-CoA Hydratase, Chain A, domain 1"/>
    <property type="match status" value="1"/>
</dbReference>
<evidence type="ECO:0000259" key="2">
    <source>
        <dbReference type="SMART" id="SM00245"/>
    </source>
</evidence>
<feature type="chain" id="PRO_5045540937" description="Tail specific protease domain-containing protein" evidence="1">
    <location>
        <begin position="21"/>
        <end position="461"/>
    </location>
</feature>
<reference evidence="3 4" key="1">
    <citation type="submission" date="2020-10" db="EMBL/GenBank/DDBJ databases">
        <title>Phylogeny of dyella-like bacteria.</title>
        <authorList>
            <person name="Fu J."/>
        </authorList>
    </citation>
    <scope>NUCLEOTIDE SEQUENCE [LARGE SCALE GENOMIC DNA]</scope>
    <source>
        <strain evidence="3 4">DHOB09</strain>
    </source>
</reference>
<dbReference type="EMBL" id="CP064030">
    <property type="protein sequence ID" value="QRN52135.1"/>
    <property type="molecule type" value="Genomic_DNA"/>
</dbReference>
<dbReference type="RefSeq" id="WP_188800803.1">
    <property type="nucleotide sequence ID" value="NZ_BMIZ01000003.1"/>
</dbReference>
<accession>A0ABX7GNX9</accession>
<evidence type="ECO:0000313" key="3">
    <source>
        <dbReference type="EMBL" id="QRN52135.1"/>
    </source>
</evidence>
<proteinExistence type="predicted"/>
<dbReference type="InterPro" id="IPR029045">
    <property type="entry name" value="ClpP/crotonase-like_dom_sf"/>
</dbReference>
<dbReference type="SUPFAM" id="SSF52096">
    <property type="entry name" value="ClpP/crotonase"/>
    <property type="match status" value="1"/>
</dbReference>
<feature type="signal peptide" evidence="1">
    <location>
        <begin position="1"/>
        <end position="20"/>
    </location>
</feature>
<name>A0ABX7GNX9_9GAMM</name>
<dbReference type="PANTHER" id="PTHR32060">
    <property type="entry name" value="TAIL-SPECIFIC PROTEASE"/>
    <property type="match status" value="1"/>
</dbReference>